<gene>
    <name evidence="1" type="ORF">CSOL1703_00010380</name>
</gene>
<reference evidence="2" key="1">
    <citation type="submission" date="2019-06" db="EMBL/GenBank/DDBJ databases">
        <authorList>
            <person name="Broberg M."/>
        </authorList>
    </citation>
    <scope>NUCLEOTIDE SEQUENCE [LARGE SCALE GENOMIC DNA]</scope>
</reference>
<dbReference type="AlphaFoldDB" id="A0A9N9W9E6"/>
<dbReference type="Proteomes" id="UP000775872">
    <property type="component" value="Unassembled WGS sequence"/>
</dbReference>
<sequence>MVTEFAPGWDKMGRYVMEMGWDGKGYAVGVATEIEIEAAEARVIAPGDRRGRGAASFQLEAGEVP</sequence>
<name>A0A9N9W9E6_9HYPO</name>
<evidence type="ECO:0000313" key="1">
    <source>
        <dbReference type="EMBL" id="CAH0044643.1"/>
    </source>
</evidence>
<comment type="caution">
    <text evidence="1">The sequence shown here is derived from an EMBL/GenBank/DDBJ whole genome shotgun (WGS) entry which is preliminary data.</text>
</comment>
<evidence type="ECO:0000313" key="2">
    <source>
        <dbReference type="Proteomes" id="UP000775872"/>
    </source>
</evidence>
<reference evidence="1 2" key="2">
    <citation type="submission" date="2021-10" db="EMBL/GenBank/DDBJ databases">
        <authorList>
            <person name="Piombo E."/>
        </authorList>
    </citation>
    <scope>NUCLEOTIDE SEQUENCE [LARGE SCALE GENOMIC DNA]</scope>
</reference>
<dbReference type="EMBL" id="CABFOC020000007">
    <property type="protein sequence ID" value="CAH0044643.1"/>
    <property type="molecule type" value="Genomic_DNA"/>
</dbReference>
<keyword evidence="2" id="KW-1185">Reference proteome</keyword>
<proteinExistence type="predicted"/>
<accession>A0A9N9W9E6</accession>
<protein>
    <submittedName>
        <fullName evidence="1">Uncharacterized protein</fullName>
    </submittedName>
</protein>
<organism evidence="1 2">
    <name type="scientific">Clonostachys solani</name>
    <dbReference type="NCBI Taxonomy" id="160281"/>
    <lineage>
        <taxon>Eukaryota</taxon>
        <taxon>Fungi</taxon>
        <taxon>Dikarya</taxon>
        <taxon>Ascomycota</taxon>
        <taxon>Pezizomycotina</taxon>
        <taxon>Sordariomycetes</taxon>
        <taxon>Hypocreomycetidae</taxon>
        <taxon>Hypocreales</taxon>
        <taxon>Bionectriaceae</taxon>
        <taxon>Clonostachys</taxon>
    </lineage>
</organism>